<proteinExistence type="inferred from homology"/>
<feature type="compositionally biased region" description="Basic and acidic residues" evidence="7">
    <location>
        <begin position="560"/>
        <end position="576"/>
    </location>
</feature>
<keyword evidence="10" id="KW-1185">Reference proteome</keyword>
<evidence type="ECO:0000256" key="4">
    <source>
        <dbReference type="ARBA" id="ARBA00022722"/>
    </source>
</evidence>
<evidence type="ECO:0000256" key="7">
    <source>
        <dbReference type="SAM" id="MobiDB-lite"/>
    </source>
</evidence>
<evidence type="ECO:0000256" key="6">
    <source>
        <dbReference type="ARBA" id="ARBA00022801"/>
    </source>
</evidence>
<dbReference type="GO" id="GO:0016787">
    <property type="term" value="F:hydrolase activity"/>
    <property type="evidence" value="ECO:0007669"/>
    <property type="project" value="UniProtKB-KW"/>
</dbReference>
<evidence type="ECO:0000256" key="2">
    <source>
        <dbReference type="ARBA" id="ARBA00009260"/>
    </source>
</evidence>
<comment type="similarity">
    <text evidence="2">Belongs to the phage GPA family.</text>
</comment>
<dbReference type="GO" id="GO:0004519">
    <property type="term" value="F:endonuclease activity"/>
    <property type="evidence" value="ECO:0007669"/>
    <property type="project" value="UniProtKB-KW"/>
</dbReference>
<dbReference type="Proteomes" id="UP000256838">
    <property type="component" value="Unassembled WGS sequence"/>
</dbReference>
<dbReference type="AlphaFoldDB" id="A0A3D8K5A3"/>
<keyword evidence="4" id="KW-0540">Nuclease</keyword>
<sequence length="587" mass="66301">MWVYAHAIDATLPTLPAMKKARQRLPFRWYKRAYRKAEEAGRNSAQRANAPYMFDMAAAERSATAFLEEHAPDTLPVRPNASDMEICDKARRIANDFQLRTIGLTNHDALTVAKATCKAYGIALPAFDQSSEQVARVSCELWWRRQIRKLHTRELEHSNIRLHYVHYRSDPYASDDAVRRRIAQNRRNAATLEAVALENELGHRFTLAELAAKSISNKALKRGELFTRLRGCEGLAASARMRGVMFSLTCPSRFHAVSQSGTTFRPNKKYSGATPRDAQRYLRKVWARIRAQLKRDGVTYFGMRVAEPNHDATPHWHGIVFSNDIDHFCAVMRRHGLRVDGNESGAHEHRVTFNVIDDAKGSAVGYISKYISKNIDGHGVGDHKTKEGFVVAADVLGDVEITPSQRVEAWAALWGIRQFQQFGGAPVGVWRELRRVKEIDLPTAEESPEIRAAWRAAQKTDDHRADWAEYARAMGGIAGEARRISVKYTAEMREGRYGSRLVRVPHGIEALGLAHIVDGICDYRVEAPIFVPATRYEWKVVQRSAEGASTRTRVNNCTHDASETRPNKADSTEDRPNQPVKNDVLRR</sequence>
<organism evidence="9 10">
    <name type="scientific">Trinickia dinghuensis</name>
    <dbReference type="NCBI Taxonomy" id="2291023"/>
    <lineage>
        <taxon>Bacteria</taxon>
        <taxon>Pseudomonadati</taxon>
        <taxon>Pseudomonadota</taxon>
        <taxon>Betaproteobacteria</taxon>
        <taxon>Burkholderiales</taxon>
        <taxon>Burkholderiaceae</taxon>
        <taxon>Trinickia</taxon>
    </lineage>
</organism>
<keyword evidence="3" id="KW-0235">DNA replication</keyword>
<keyword evidence="5 9" id="KW-0255">Endonuclease</keyword>
<comment type="function">
    <text evidence="1">Possible endonuclease which induces a single-strand cut and initiates DNA replication.</text>
</comment>
<dbReference type="OrthoDB" id="5568266at2"/>
<dbReference type="EMBL" id="QRGA01000003">
    <property type="protein sequence ID" value="RDV00213.1"/>
    <property type="molecule type" value="Genomic_DNA"/>
</dbReference>
<evidence type="ECO:0000313" key="9">
    <source>
        <dbReference type="EMBL" id="RDV00213.1"/>
    </source>
</evidence>
<evidence type="ECO:0000256" key="1">
    <source>
        <dbReference type="ARBA" id="ARBA00003293"/>
    </source>
</evidence>
<dbReference type="RefSeq" id="WP_115532879.1">
    <property type="nucleotide sequence ID" value="NZ_QRGA01000003.1"/>
</dbReference>
<evidence type="ECO:0000313" key="10">
    <source>
        <dbReference type="Proteomes" id="UP000256838"/>
    </source>
</evidence>
<evidence type="ECO:0000259" key="8">
    <source>
        <dbReference type="Pfam" id="PF05840"/>
    </source>
</evidence>
<feature type="domain" description="Replication gene A protein-like" evidence="8">
    <location>
        <begin position="129"/>
        <end position="377"/>
    </location>
</feature>
<evidence type="ECO:0000256" key="3">
    <source>
        <dbReference type="ARBA" id="ARBA00022705"/>
    </source>
</evidence>
<reference evidence="9 10" key="1">
    <citation type="submission" date="2018-08" db="EMBL/GenBank/DDBJ databases">
        <title>Paraburkholderia sp. DHOM06 isolated from forest soil.</title>
        <authorList>
            <person name="Gao Z.-H."/>
            <person name="Qiu L.-H."/>
        </authorList>
    </citation>
    <scope>NUCLEOTIDE SEQUENCE [LARGE SCALE GENOMIC DNA]</scope>
    <source>
        <strain evidence="9 10">DHOM06</strain>
    </source>
</reference>
<dbReference type="GO" id="GO:0006260">
    <property type="term" value="P:DNA replication"/>
    <property type="evidence" value="ECO:0007669"/>
    <property type="project" value="UniProtKB-KW"/>
</dbReference>
<dbReference type="InterPro" id="IPR008766">
    <property type="entry name" value="Replication_gene_A-like"/>
</dbReference>
<keyword evidence="6" id="KW-0378">Hydrolase</keyword>
<feature type="region of interest" description="Disordered" evidence="7">
    <location>
        <begin position="545"/>
        <end position="587"/>
    </location>
</feature>
<name>A0A3D8K5A3_9BURK</name>
<dbReference type="Pfam" id="PF05840">
    <property type="entry name" value="Phage_GPA"/>
    <property type="match status" value="1"/>
</dbReference>
<evidence type="ECO:0000256" key="5">
    <source>
        <dbReference type="ARBA" id="ARBA00022759"/>
    </source>
</evidence>
<accession>A0A3D8K5A3</accession>
<comment type="caution">
    <text evidence="9">The sequence shown here is derived from an EMBL/GenBank/DDBJ whole genome shotgun (WGS) entry which is preliminary data.</text>
</comment>
<protein>
    <submittedName>
        <fullName evidence="9">Replication endonuclease</fullName>
    </submittedName>
</protein>
<gene>
    <name evidence="9" type="ORF">DWV00_07090</name>
</gene>
<feature type="compositionally biased region" description="Polar residues" evidence="7">
    <location>
        <begin position="547"/>
        <end position="559"/>
    </location>
</feature>